<sequence>MKILVDENIPLMTIRALREMGHRVLDVRGTENQGIDDDVLWKMTQKEGRLLITTDKGFTQYRSEMHHGILIVRLRQPNRHKIHLRVMQAMDCFAAEDWHGLLVVMRDMVQSVWRRDDSTFQARRVK</sequence>
<dbReference type="Proteomes" id="UP000768163">
    <property type="component" value="Unassembled WGS sequence"/>
</dbReference>
<evidence type="ECO:0000313" key="3">
    <source>
        <dbReference type="EMBL" id="NCS90956.1"/>
    </source>
</evidence>
<evidence type="ECO:0000313" key="4">
    <source>
        <dbReference type="Proteomes" id="UP000738826"/>
    </source>
</evidence>
<dbReference type="AlphaFoldDB" id="A0A8J7YYP3"/>
<comment type="caution">
    <text evidence="3">The sequence shown here is derived from an EMBL/GenBank/DDBJ whole genome shotgun (WGS) entry which is preliminary data.</text>
</comment>
<evidence type="ECO:0000313" key="2">
    <source>
        <dbReference type="EMBL" id="NCN64998.1"/>
    </source>
</evidence>
<dbReference type="EMBL" id="JAACQH010000012">
    <property type="protein sequence ID" value="NCS90956.1"/>
    <property type="molecule type" value="Genomic_DNA"/>
</dbReference>
<dbReference type="Pfam" id="PF18480">
    <property type="entry name" value="DUF5615"/>
    <property type="match status" value="1"/>
</dbReference>
<proteinExistence type="predicted"/>
<reference evidence="3" key="1">
    <citation type="submission" date="2019-11" db="EMBL/GenBank/DDBJ databases">
        <title>Lipid analysis of CO2-rich subsurface aquifers suggests an autotrophy-based deep biosphere with lysolipids enriched in CPR bacteria.</title>
        <authorList>
            <person name="Probst A.J."/>
            <person name="Elling F.J."/>
            <person name="Castelle C.J."/>
            <person name="Zhu Q."/>
            <person name="Elvert M."/>
            <person name="Birarda G."/>
            <person name="Holman H.-Y."/>
            <person name="Lane K.R."/>
            <person name="Ladd B."/>
            <person name="Ryan M.C."/>
            <person name="Woyke T."/>
            <person name="Hinrichs K.-U."/>
            <person name="Banfield J.F."/>
        </authorList>
    </citation>
    <scope>NUCLEOTIDE SEQUENCE</scope>
    <source>
        <strain evidence="2">CG_2015-01_33_1645</strain>
        <strain evidence="3">CG_2015-04_33_537</strain>
    </source>
</reference>
<dbReference type="Proteomes" id="UP000738826">
    <property type="component" value="Unassembled WGS sequence"/>
</dbReference>
<protein>
    <recommendedName>
        <fullName evidence="1">DUF5615 domain-containing protein</fullName>
    </recommendedName>
</protein>
<name>A0A8J7YYP3_9ARCH</name>
<gene>
    <name evidence="3" type="ORF">GW779_00825</name>
    <name evidence="2" type="ORF">GW910_02840</name>
</gene>
<accession>A0A8J7YYP3</accession>
<evidence type="ECO:0000259" key="1">
    <source>
        <dbReference type="Pfam" id="PF18480"/>
    </source>
</evidence>
<dbReference type="EMBL" id="JAACVF010000072">
    <property type="protein sequence ID" value="NCN64998.1"/>
    <property type="molecule type" value="Genomic_DNA"/>
</dbReference>
<organism evidence="3 4">
    <name type="scientific">Candidatus Altarchaeum hamiconexum</name>
    <dbReference type="NCBI Taxonomy" id="1803513"/>
    <lineage>
        <taxon>Archaea</taxon>
        <taxon>Candidatus Altarchaeota</taxon>
        <taxon>Candidatus Altiarchaeia</taxon>
        <taxon>Candidatus Altarchaeales</taxon>
        <taxon>Candidatus Altarchaeaceae</taxon>
        <taxon>Candidatus Altarchaeum</taxon>
    </lineage>
</organism>
<dbReference type="InterPro" id="IPR041049">
    <property type="entry name" value="DUF5615"/>
</dbReference>
<feature type="domain" description="DUF5615" evidence="1">
    <location>
        <begin position="1"/>
        <end position="105"/>
    </location>
</feature>